<dbReference type="InterPro" id="IPR052894">
    <property type="entry name" value="AsmA-related"/>
</dbReference>
<dbReference type="Proteomes" id="UP000002985">
    <property type="component" value="Unassembled WGS sequence"/>
</dbReference>
<keyword evidence="3" id="KW-1185">Reference proteome</keyword>
<keyword evidence="1" id="KW-0812">Transmembrane</keyword>
<name>I3IK08_9BACT</name>
<dbReference type="STRING" id="247490.KSU1_C0457"/>
<dbReference type="OrthoDB" id="261219at2"/>
<protein>
    <submittedName>
        <fullName evidence="2">Uncharacterized protein</fullName>
    </submittedName>
</protein>
<keyword evidence="1" id="KW-0472">Membrane</keyword>
<dbReference type="EMBL" id="BAFH01000003">
    <property type="protein sequence ID" value="GAB62053.1"/>
    <property type="molecule type" value="Genomic_DNA"/>
</dbReference>
<accession>I3IK08</accession>
<feature type="transmembrane region" description="Helical" evidence="1">
    <location>
        <begin position="12"/>
        <end position="35"/>
    </location>
</feature>
<gene>
    <name evidence="2" type="ORF">KSU1_C0457</name>
</gene>
<evidence type="ECO:0000313" key="2">
    <source>
        <dbReference type="EMBL" id="GAB62053.1"/>
    </source>
</evidence>
<dbReference type="PANTHER" id="PTHR30441:SF8">
    <property type="entry name" value="DUF748 DOMAIN-CONTAINING PROTEIN"/>
    <property type="match status" value="1"/>
</dbReference>
<reference evidence="2 3" key="1">
    <citation type="journal article" date="2012" name="FEBS Lett.">
        <title>Anammox organism KSU-1 expresses a NirK-type copper-containing nitrite reductase instead of a NirS-type with cytochrome cd1.</title>
        <authorList>
            <person name="Hira D."/>
            <person name="Toh H."/>
            <person name="Migita C.T."/>
            <person name="Okubo H."/>
            <person name="Nishiyama T."/>
            <person name="Hattori M."/>
            <person name="Furukawa K."/>
            <person name="Fujii T."/>
        </authorList>
    </citation>
    <scope>NUCLEOTIDE SEQUENCE [LARGE SCALE GENOMIC DNA]</scope>
</reference>
<dbReference type="GO" id="GO:0090313">
    <property type="term" value="P:regulation of protein targeting to membrane"/>
    <property type="evidence" value="ECO:0007669"/>
    <property type="project" value="TreeGrafter"/>
</dbReference>
<proteinExistence type="predicted"/>
<dbReference type="PANTHER" id="PTHR30441">
    <property type="entry name" value="DUF748 DOMAIN-CONTAINING PROTEIN"/>
    <property type="match status" value="1"/>
</dbReference>
<comment type="caution">
    <text evidence="2">The sequence shown here is derived from an EMBL/GenBank/DDBJ whole genome shotgun (WGS) entry which is preliminary data.</text>
</comment>
<dbReference type="GO" id="GO:0005886">
    <property type="term" value="C:plasma membrane"/>
    <property type="evidence" value="ECO:0007669"/>
    <property type="project" value="TreeGrafter"/>
</dbReference>
<keyword evidence="1" id="KW-1133">Transmembrane helix</keyword>
<sequence length="371" mass="41851">MQISNEGTLLKWIVISFGTVFCIAFITILTVPLGISESFVRRKVAQALGDRFESIHEVGPISFHWPNQITISYLIIQKQEIKETSPIRLEEIHGKVKLLSLLTKELFLKKISIQQINYENQFLIEDLVTDKFSFKNNIVFIHARLRVNDGPTTIKGTIDLHEKEPVFDIFIDAKDVYITQDIQVVRLLPLFTMKEGEIGGILSLSGYLKGKGLNKKVVNEELAADIHIKVRDGYVRGNKLFSSLLGIAGIKDTYSFDFVEASIRIKDGKIYTQKMEMKGPLMSMNASGMAELEGAISYDIAVTFHKEHLGKDIEKIASVVLGQNALPVEIRGTTKDPEVSVKLPRNNLEHLLHDLVNDFLATSKKKQKKEK</sequence>
<organism evidence="2 3">
    <name type="scientific">Candidatus Jettenia caeni</name>
    <dbReference type="NCBI Taxonomy" id="247490"/>
    <lineage>
        <taxon>Bacteria</taxon>
        <taxon>Pseudomonadati</taxon>
        <taxon>Planctomycetota</taxon>
        <taxon>Candidatus Brocadiia</taxon>
        <taxon>Candidatus Brocadiales</taxon>
        <taxon>Candidatus Brocadiaceae</taxon>
        <taxon>Candidatus Jettenia</taxon>
    </lineage>
</organism>
<evidence type="ECO:0000313" key="3">
    <source>
        <dbReference type="Proteomes" id="UP000002985"/>
    </source>
</evidence>
<dbReference type="AlphaFoldDB" id="I3IK08"/>
<evidence type="ECO:0000256" key="1">
    <source>
        <dbReference type="SAM" id="Phobius"/>
    </source>
</evidence>